<proteinExistence type="predicted"/>
<comment type="caution">
    <text evidence="1">The sequence shown here is derived from an EMBL/GenBank/DDBJ whole genome shotgun (WGS) entry which is preliminary data.</text>
</comment>
<evidence type="ECO:0000313" key="1">
    <source>
        <dbReference type="EMBL" id="MFD2419749.1"/>
    </source>
</evidence>
<organism evidence="1 2">
    <name type="scientific">Amycolatopsis pigmentata</name>
    <dbReference type="NCBI Taxonomy" id="450801"/>
    <lineage>
        <taxon>Bacteria</taxon>
        <taxon>Bacillati</taxon>
        <taxon>Actinomycetota</taxon>
        <taxon>Actinomycetes</taxon>
        <taxon>Pseudonocardiales</taxon>
        <taxon>Pseudonocardiaceae</taxon>
        <taxon>Amycolatopsis</taxon>
    </lineage>
</organism>
<gene>
    <name evidence="1" type="ORF">ACFSXZ_25805</name>
</gene>
<dbReference type="Proteomes" id="UP001597417">
    <property type="component" value="Unassembled WGS sequence"/>
</dbReference>
<accession>A0ABW5FYS3</accession>
<reference evidence="2" key="1">
    <citation type="journal article" date="2019" name="Int. J. Syst. Evol. Microbiol.">
        <title>The Global Catalogue of Microorganisms (GCM) 10K type strain sequencing project: providing services to taxonomists for standard genome sequencing and annotation.</title>
        <authorList>
            <consortium name="The Broad Institute Genomics Platform"/>
            <consortium name="The Broad Institute Genome Sequencing Center for Infectious Disease"/>
            <person name="Wu L."/>
            <person name="Ma J."/>
        </authorList>
    </citation>
    <scope>NUCLEOTIDE SEQUENCE [LARGE SCALE GENOMIC DNA]</scope>
    <source>
        <strain evidence="2">CGMCC 4.7645</strain>
    </source>
</reference>
<evidence type="ECO:0000313" key="2">
    <source>
        <dbReference type="Proteomes" id="UP001597417"/>
    </source>
</evidence>
<sequence>MRLLDLSTDALESRFLEPYREGRAIVIDGKAILMDDLAALRINRTDDASSALRIKLQAQIRAGLTFATPLAWVIADLGEDVTDQFVTGPQGNAVPQHPVASVGPTSMFLLLRPLVVASIWKVSQSILKPFRPCISIEKLLLNCEKLDFTEEALSHKVCVKLLKTGSELLTWFRT</sequence>
<protein>
    <submittedName>
        <fullName evidence="1">Uncharacterized protein</fullName>
    </submittedName>
</protein>
<dbReference type="RefSeq" id="WP_378267781.1">
    <property type="nucleotide sequence ID" value="NZ_JBHUKR010000015.1"/>
</dbReference>
<name>A0ABW5FYS3_9PSEU</name>
<keyword evidence="2" id="KW-1185">Reference proteome</keyword>
<dbReference type="EMBL" id="JBHUKR010000015">
    <property type="protein sequence ID" value="MFD2419749.1"/>
    <property type="molecule type" value="Genomic_DNA"/>
</dbReference>